<organism evidence="3 4">
    <name type="scientific">Evansella tamaricis</name>
    <dbReference type="NCBI Taxonomy" id="2069301"/>
    <lineage>
        <taxon>Bacteria</taxon>
        <taxon>Bacillati</taxon>
        <taxon>Bacillota</taxon>
        <taxon>Bacilli</taxon>
        <taxon>Bacillales</taxon>
        <taxon>Bacillaceae</taxon>
        <taxon>Evansella</taxon>
    </lineage>
</organism>
<evidence type="ECO:0000313" key="4">
    <source>
        <dbReference type="Proteomes" id="UP000784880"/>
    </source>
</evidence>
<evidence type="ECO:0000313" key="3">
    <source>
        <dbReference type="EMBL" id="MBU9712015.1"/>
    </source>
</evidence>
<dbReference type="RefSeq" id="WP_217066172.1">
    <property type="nucleotide sequence ID" value="NZ_JAHQCS010000091.1"/>
</dbReference>
<name>A0ABS6JEB1_9BACI</name>
<feature type="chain" id="PRO_5046582639" evidence="2">
    <location>
        <begin position="24"/>
        <end position="454"/>
    </location>
</feature>
<dbReference type="Proteomes" id="UP000784880">
    <property type="component" value="Unassembled WGS sequence"/>
</dbReference>
<gene>
    <name evidence="3" type="ORF">KS419_09715</name>
</gene>
<evidence type="ECO:0000256" key="1">
    <source>
        <dbReference type="SAM" id="Phobius"/>
    </source>
</evidence>
<feature type="transmembrane region" description="Helical" evidence="1">
    <location>
        <begin position="426"/>
        <end position="446"/>
    </location>
</feature>
<sequence>MNYLKISFIFLLTSFSFLGLALANSGPAYWDGYPGSDIMVIDHDNPIIVEGEELIFDFSRDGTVNGRVTATYQMFNPTDVEQSVQMVFPFVEDLLEFSSNNILVTSDQKNVAYEVFVGDTVYPGDQKNQYEFEKILNGITNIEYEGKHFSSDDIGTLYSINMKMEPDQSIIFRVFFQYNMEKSKVLVNGFNGYGYSDQTMEVSAWSSGEALELFVLGDDVDFTIHAYMDEDRKGETEFKDYIVLSEDLTIEDYLLSLIEKRVDHFDDNISETQLYNFYGKSLDETFTEMSGFSSEQELLSRAYEDRILSLVYTVDFPPNSRQEVSVSYGTNGTMDMTKTPTPLYTFDYIVNPAKNWHDFKDFELTIVTPDEAPFIVSSSIDLMKKDHHVYQVSLDQLPEEDLSFTLYVEEDVTFLDKGSEKRGNQFMVYAATFALILMIFALRRILYPLRKRIS</sequence>
<evidence type="ECO:0000256" key="2">
    <source>
        <dbReference type="SAM" id="SignalP"/>
    </source>
</evidence>
<proteinExistence type="predicted"/>
<keyword evidence="4" id="KW-1185">Reference proteome</keyword>
<reference evidence="3 4" key="1">
    <citation type="submission" date="2021-06" db="EMBL/GenBank/DDBJ databases">
        <title>Bacillus sp. RD4P76, an endophyte from a halophyte.</title>
        <authorList>
            <person name="Sun J.-Q."/>
        </authorList>
    </citation>
    <scope>NUCLEOTIDE SEQUENCE [LARGE SCALE GENOMIC DNA]</scope>
    <source>
        <strain evidence="3 4">CGMCC 1.15917</strain>
    </source>
</reference>
<feature type="signal peptide" evidence="2">
    <location>
        <begin position="1"/>
        <end position="23"/>
    </location>
</feature>
<keyword evidence="1" id="KW-1133">Transmembrane helix</keyword>
<protein>
    <submittedName>
        <fullName evidence="3">Uncharacterized protein</fullName>
    </submittedName>
</protein>
<keyword evidence="2" id="KW-0732">Signal</keyword>
<keyword evidence="1" id="KW-0472">Membrane</keyword>
<comment type="caution">
    <text evidence="3">The sequence shown here is derived from an EMBL/GenBank/DDBJ whole genome shotgun (WGS) entry which is preliminary data.</text>
</comment>
<dbReference type="EMBL" id="JAHQCS010000091">
    <property type="protein sequence ID" value="MBU9712015.1"/>
    <property type="molecule type" value="Genomic_DNA"/>
</dbReference>
<keyword evidence="1" id="KW-0812">Transmembrane</keyword>
<accession>A0ABS6JEB1</accession>